<dbReference type="GO" id="GO:0003677">
    <property type="term" value="F:DNA binding"/>
    <property type="evidence" value="ECO:0007669"/>
    <property type="project" value="UniProtKB-UniRule"/>
</dbReference>
<dbReference type="AlphaFoldDB" id="A0A1M6R2Y5"/>
<keyword evidence="5 9" id="KW-0229">DNA integration</keyword>
<dbReference type="EMBL" id="FRAS01000002">
    <property type="protein sequence ID" value="SHK26688.1"/>
    <property type="molecule type" value="Genomic_DNA"/>
</dbReference>
<dbReference type="Gene3D" id="1.10.443.10">
    <property type="entry name" value="Intergrase catalytic core"/>
    <property type="match status" value="1"/>
</dbReference>
<evidence type="ECO:0000259" key="10">
    <source>
        <dbReference type="PROSITE" id="PS51898"/>
    </source>
</evidence>
<dbReference type="GO" id="GO:0007059">
    <property type="term" value="P:chromosome segregation"/>
    <property type="evidence" value="ECO:0007669"/>
    <property type="project" value="UniProtKB-UniRule"/>
</dbReference>
<dbReference type="Pfam" id="PF02899">
    <property type="entry name" value="Phage_int_SAM_1"/>
    <property type="match status" value="1"/>
</dbReference>
<evidence type="ECO:0000256" key="9">
    <source>
        <dbReference type="HAMAP-Rule" id="MF_01808"/>
    </source>
</evidence>
<evidence type="ECO:0000259" key="11">
    <source>
        <dbReference type="PROSITE" id="PS51900"/>
    </source>
</evidence>
<evidence type="ECO:0000313" key="13">
    <source>
        <dbReference type="Proteomes" id="UP000183947"/>
    </source>
</evidence>
<dbReference type="HAMAP" id="MF_01808">
    <property type="entry name" value="Recomb_XerC_XerD"/>
    <property type="match status" value="1"/>
</dbReference>
<organism evidence="12 13">
    <name type="scientific">Hymenobacter psychrotolerans DSM 18569</name>
    <dbReference type="NCBI Taxonomy" id="1121959"/>
    <lineage>
        <taxon>Bacteria</taxon>
        <taxon>Pseudomonadati</taxon>
        <taxon>Bacteroidota</taxon>
        <taxon>Cytophagia</taxon>
        <taxon>Cytophagales</taxon>
        <taxon>Hymenobacteraceae</taxon>
        <taxon>Hymenobacter</taxon>
    </lineage>
</organism>
<dbReference type="GO" id="GO:0005737">
    <property type="term" value="C:cytoplasm"/>
    <property type="evidence" value="ECO:0007669"/>
    <property type="project" value="UniProtKB-SubCell"/>
</dbReference>
<evidence type="ECO:0000256" key="5">
    <source>
        <dbReference type="ARBA" id="ARBA00022908"/>
    </source>
</evidence>
<comment type="subcellular location">
    <subcellularLocation>
        <location evidence="1 9">Cytoplasm</location>
    </subcellularLocation>
</comment>
<feature type="domain" description="Core-binding (CB)" evidence="11">
    <location>
        <begin position="1"/>
        <end position="82"/>
    </location>
</feature>
<dbReference type="Pfam" id="PF00589">
    <property type="entry name" value="Phage_integrase"/>
    <property type="match status" value="1"/>
</dbReference>
<dbReference type="PANTHER" id="PTHR30349:SF77">
    <property type="entry name" value="TYROSINE RECOMBINASE XERC"/>
    <property type="match status" value="1"/>
</dbReference>
<keyword evidence="6 9" id="KW-0238">DNA-binding</keyword>
<keyword evidence="8 9" id="KW-0131">Cell cycle</keyword>
<evidence type="ECO:0000256" key="4">
    <source>
        <dbReference type="ARBA" id="ARBA00022829"/>
    </source>
</evidence>
<dbReference type="InterPro" id="IPR050090">
    <property type="entry name" value="Tyrosine_recombinase_XerCD"/>
</dbReference>
<evidence type="ECO:0000256" key="8">
    <source>
        <dbReference type="ARBA" id="ARBA00023306"/>
    </source>
</evidence>
<dbReference type="SUPFAM" id="SSF56349">
    <property type="entry name" value="DNA breaking-rejoining enzymes"/>
    <property type="match status" value="1"/>
</dbReference>
<feature type="active site" evidence="9">
    <location>
        <position position="144"/>
    </location>
</feature>
<dbReference type="Proteomes" id="UP000183947">
    <property type="component" value="Unassembled WGS sequence"/>
</dbReference>
<dbReference type="InterPro" id="IPR044068">
    <property type="entry name" value="CB"/>
</dbReference>
<feature type="active site" evidence="9">
    <location>
        <position position="267"/>
    </location>
</feature>
<protein>
    <recommendedName>
        <fullName evidence="9">Tyrosine recombinase XerC</fullName>
    </recommendedName>
</protein>
<dbReference type="InterPro" id="IPR002104">
    <property type="entry name" value="Integrase_catalytic"/>
</dbReference>
<dbReference type="Gene3D" id="1.10.150.130">
    <property type="match status" value="1"/>
</dbReference>
<feature type="active site" evidence="9">
    <location>
        <position position="241"/>
    </location>
</feature>
<dbReference type="PANTHER" id="PTHR30349">
    <property type="entry name" value="PHAGE INTEGRASE-RELATED"/>
    <property type="match status" value="1"/>
</dbReference>
<dbReference type="InterPro" id="IPR023009">
    <property type="entry name" value="Tyrosine_recombinase_XerC/XerD"/>
</dbReference>
<keyword evidence="7 9" id="KW-0233">DNA recombination</keyword>
<keyword evidence="13" id="KW-1185">Reference proteome</keyword>
<feature type="active site" description="O-(3'-phospho-DNA)-tyrosine intermediate" evidence="9">
    <location>
        <position position="276"/>
    </location>
</feature>
<dbReference type="OrthoDB" id="9801717at2"/>
<dbReference type="InterPro" id="IPR011010">
    <property type="entry name" value="DNA_brk_join_enz"/>
</dbReference>
<reference evidence="13" key="1">
    <citation type="submission" date="2016-11" db="EMBL/GenBank/DDBJ databases">
        <authorList>
            <person name="Varghese N."/>
            <person name="Submissions S."/>
        </authorList>
    </citation>
    <scope>NUCLEOTIDE SEQUENCE [LARGE SCALE GENOMIC DNA]</scope>
    <source>
        <strain evidence="13">DSM 18569</strain>
    </source>
</reference>
<proteinExistence type="inferred from homology"/>
<dbReference type="PROSITE" id="PS51898">
    <property type="entry name" value="TYR_RECOMBINASE"/>
    <property type="match status" value="1"/>
</dbReference>
<feature type="active site" evidence="9">
    <location>
        <position position="244"/>
    </location>
</feature>
<dbReference type="GO" id="GO:0051301">
    <property type="term" value="P:cell division"/>
    <property type="evidence" value="ECO:0007669"/>
    <property type="project" value="UniProtKB-KW"/>
</dbReference>
<name>A0A1M6R2Y5_9BACT</name>
<dbReference type="PROSITE" id="PS51900">
    <property type="entry name" value="CB"/>
    <property type="match status" value="1"/>
</dbReference>
<gene>
    <name evidence="9" type="primary">xerC</name>
    <name evidence="12" type="ORF">SAMN02746009_00584</name>
</gene>
<feature type="domain" description="Tyr recombinase" evidence="10">
    <location>
        <begin position="103"/>
        <end position="289"/>
    </location>
</feature>
<keyword evidence="4 9" id="KW-0159">Chromosome partition</keyword>
<evidence type="ECO:0000256" key="2">
    <source>
        <dbReference type="ARBA" id="ARBA00022490"/>
    </source>
</evidence>
<evidence type="ECO:0000256" key="1">
    <source>
        <dbReference type="ARBA" id="ARBA00004496"/>
    </source>
</evidence>
<evidence type="ECO:0000256" key="7">
    <source>
        <dbReference type="ARBA" id="ARBA00023172"/>
    </source>
</evidence>
<dbReference type="RefSeq" id="WP_073281213.1">
    <property type="nucleotide sequence ID" value="NZ_FRAS01000002.1"/>
</dbReference>
<dbReference type="GO" id="GO:0006313">
    <property type="term" value="P:DNA transposition"/>
    <property type="evidence" value="ECO:0007669"/>
    <property type="project" value="UniProtKB-UniRule"/>
</dbReference>
<comment type="subunit">
    <text evidence="9">Forms a cyclic heterotetrameric complex composed of two molecules of XerC and two molecules of XerD.</text>
</comment>
<keyword evidence="3 9" id="KW-0132">Cell division</keyword>
<evidence type="ECO:0000256" key="3">
    <source>
        <dbReference type="ARBA" id="ARBA00022618"/>
    </source>
</evidence>
<sequence length="295" mass="33387">MDLFFNYLRSERRYSAHTLLSYQTDLRQFAAYLLATYELPDPAQADHTLIRSWVVTLMQQDLDPRTVNRKIACLRSYFKFLLTTGVISRNPMLRIKAPKMAKKLPDFVPEDSLNGLLNSFEFPDTFAGIRDQLVLELLYGTGIRLSELIGIRPDDVSLPGQTVRVTGKGNKQRIVPLNPTLVAVLTNYIAFRKREFGPEGNAQATLLVTDKGEPLYEKLVYRTVKHYLSQITTASSQQHPHVLRHSFATHLLNKGADLNAIKELLGHANLAATQVYTHLSIDKLKSVFEQAHPKA</sequence>
<keyword evidence="2 9" id="KW-0963">Cytoplasm</keyword>
<feature type="active site" evidence="9">
    <location>
        <position position="168"/>
    </location>
</feature>
<dbReference type="GO" id="GO:0009037">
    <property type="term" value="F:tyrosine-based site-specific recombinase activity"/>
    <property type="evidence" value="ECO:0007669"/>
    <property type="project" value="UniProtKB-UniRule"/>
</dbReference>
<dbReference type="InterPro" id="IPR004107">
    <property type="entry name" value="Integrase_SAM-like_N"/>
</dbReference>
<comment type="similarity">
    <text evidence="9">Belongs to the 'phage' integrase family. XerC subfamily.</text>
</comment>
<evidence type="ECO:0000313" key="12">
    <source>
        <dbReference type="EMBL" id="SHK26688.1"/>
    </source>
</evidence>
<dbReference type="InterPro" id="IPR013762">
    <property type="entry name" value="Integrase-like_cat_sf"/>
</dbReference>
<comment type="function">
    <text evidence="9">Site-specific tyrosine recombinase, which acts by catalyzing the cutting and rejoining of the recombining DNA molecules. The XerC-XerD complex is essential to convert dimers of the bacterial chromosome into monomers to permit their segregation at cell division. It also contributes to the segregational stability of plasmids.</text>
</comment>
<accession>A0A1M6R2Y5</accession>
<dbReference type="STRING" id="1121959.SAMN02746009_00584"/>
<dbReference type="InterPro" id="IPR010998">
    <property type="entry name" value="Integrase_recombinase_N"/>
</dbReference>
<evidence type="ECO:0000256" key="6">
    <source>
        <dbReference type="ARBA" id="ARBA00023125"/>
    </source>
</evidence>